<keyword evidence="2" id="KW-0808">Transferase</keyword>
<dbReference type="KEGG" id="mhd:Marky_0746"/>
<dbReference type="InterPro" id="IPR001173">
    <property type="entry name" value="Glyco_trans_2-like"/>
</dbReference>
<dbReference type="STRING" id="869210.Marky_0746"/>
<dbReference type="Gene3D" id="3.90.550.10">
    <property type="entry name" value="Spore Coat Polysaccharide Biosynthesis Protein SpsA, Chain A"/>
    <property type="match status" value="1"/>
</dbReference>
<dbReference type="EMBL" id="CP002630">
    <property type="protein sequence ID" value="AEB11496.1"/>
    <property type="molecule type" value="Genomic_DNA"/>
</dbReference>
<evidence type="ECO:0000313" key="3">
    <source>
        <dbReference type="Proteomes" id="UP000007030"/>
    </source>
</evidence>
<keyword evidence="3" id="KW-1185">Reference proteome</keyword>
<dbReference type="Pfam" id="PF00535">
    <property type="entry name" value="Glycos_transf_2"/>
    <property type="match status" value="1"/>
</dbReference>
<evidence type="ECO:0000259" key="1">
    <source>
        <dbReference type="Pfam" id="PF00535"/>
    </source>
</evidence>
<dbReference type="InterPro" id="IPR029044">
    <property type="entry name" value="Nucleotide-diphossugar_trans"/>
</dbReference>
<sequence>MGGTGTPRVSVLMPTYNFAEFLPQAIEGVLAQTMRAFELIIGHTPSADNTAEIVAYYQRRDPRIVYFRNAAYIPAVANFNRCYRRMHPESRYWIMCGSDDRWAPTLLEKLVAALEAHPEVTIAHCDGYRVDVQGRVINKYSDLYPETTPPPGVHRNVRELFFANYILAFGALVHRDRMARLYDPEVVFDPELTMTPEYALWLRVFLRGAYGYYLPEPLVYYRKHPKAHVIQAHVIPRLQQEVRIFKEKLAGFCPSELEPLRQEALVVRLAHLGFELLVAGRPREATQALEEACARDTRGRLDIRVARRIARLPLPARVRSAFWRTALVGARVLHRA</sequence>
<protein>
    <submittedName>
        <fullName evidence="2">Glycosyl transferase family 2</fullName>
    </submittedName>
</protein>
<organism evidence="2 3">
    <name type="scientific">Marinithermus hydrothermalis (strain DSM 14884 / JCM 11576 / T1)</name>
    <dbReference type="NCBI Taxonomy" id="869210"/>
    <lineage>
        <taxon>Bacteria</taxon>
        <taxon>Thermotogati</taxon>
        <taxon>Deinococcota</taxon>
        <taxon>Deinococci</taxon>
        <taxon>Thermales</taxon>
        <taxon>Thermaceae</taxon>
        <taxon>Marinithermus</taxon>
    </lineage>
</organism>
<dbReference type="SUPFAM" id="SSF53448">
    <property type="entry name" value="Nucleotide-diphospho-sugar transferases"/>
    <property type="match status" value="1"/>
</dbReference>
<dbReference type="HOGENOM" id="CLU_025996_0_0_0"/>
<feature type="domain" description="Glycosyltransferase 2-like" evidence="1">
    <location>
        <begin position="10"/>
        <end position="135"/>
    </location>
</feature>
<reference evidence="2 3" key="1">
    <citation type="journal article" date="2012" name="Stand. Genomic Sci.">
        <title>Complete genome sequence of the aerobic, heterotroph Marinithermus hydrothermalis type strain (T1(T)) from a deep-sea hydrothermal vent chimney.</title>
        <authorList>
            <person name="Copeland A."/>
            <person name="Gu W."/>
            <person name="Yasawong M."/>
            <person name="Lapidus A."/>
            <person name="Lucas S."/>
            <person name="Deshpande S."/>
            <person name="Pagani I."/>
            <person name="Tapia R."/>
            <person name="Cheng J.F."/>
            <person name="Goodwin L.A."/>
            <person name="Pitluck S."/>
            <person name="Liolios K."/>
            <person name="Ivanova N."/>
            <person name="Mavromatis K."/>
            <person name="Mikhailova N."/>
            <person name="Pati A."/>
            <person name="Chen A."/>
            <person name="Palaniappan K."/>
            <person name="Land M."/>
            <person name="Pan C."/>
            <person name="Brambilla E.M."/>
            <person name="Rohde M."/>
            <person name="Tindall B.J."/>
            <person name="Sikorski J."/>
            <person name="Goker M."/>
            <person name="Detter J.C."/>
            <person name="Bristow J."/>
            <person name="Eisen J.A."/>
            <person name="Markowitz V."/>
            <person name="Hugenholtz P."/>
            <person name="Kyrpides N.C."/>
            <person name="Klenk H.P."/>
            <person name="Woyke T."/>
        </authorList>
    </citation>
    <scope>NUCLEOTIDE SEQUENCE [LARGE SCALE GENOMIC DNA]</scope>
    <source>
        <strain evidence="3">DSM 14884 / JCM 11576 / T1</strain>
    </source>
</reference>
<dbReference type="Proteomes" id="UP000007030">
    <property type="component" value="Chromosome"/>
</dbReference>
<accession>F2NM26</accession>
<dbReference type="GO" id="GO:0016740">
    <property type="term" value="F:transferase activity"/>
    <property type="evidence" value="ECO:0007669"/>
    <property type="project" value="UniProtKB-KW"/>
</dbReference>
<dbReference type="eggNOG" id="COG0463">
    <property type="taxonomic scope" value="Bacteria"/>
</dbReference>
<dbReference type="PANTHER" id="PTHR43685">
    <property type="entry name" value="GLYCOSYLTRANSFERASE"/>
    <property type="match status" value="1"/>
</dbReference>
<dbReference type="AlphaFoldDB" id="F2NM26"/>
<proteinExistence type="predicted"/>
<dbReference type="PANTHER" id="PTHR43685:SF2">
    <property type="entry name" value="GLYCOSYLTRANSFERASE 2-LIKE DOMAIN-CONTAINING PROTEIN"/>
    <property type="match status" value="1"/>
</dbReference>
<dbReference type="InterPro" id="IPR050834">
    <property type="entry name" value="Glycosyltransf_2"/>
</dbReference>
<gene>
    <name evidence="2" type="ordered locus">Marky_0746</name>
</gene>
<name>F2NM26_MARHT</name>
<evidence type="ECO:0000313" key="2">
    <source>
        <dbReference type="EMBL" id="AEB11496.1"/>
    </source>
</evidence>